<organism evidence="1 2">
    <name type="scientific">Proteus hauseri ATCC 700826</name>
    <dbReference type="NCBI Taxonomy" id="1354271"/>
    <lineage>
        <taxon>Bacteria</taxon>
        <taxon>Pseudomonadati</taxon>
        <taxon>Pseudomonadota</taxon>
        <taxon>Gammaproteobacteria</taxon>
        <taxon>Enterobacterales</taxon>
        <taxon>Morganellaceae</taxon>
        <taxon>Proteus</taxon>
    </lineage>
</organism>
<dbReference type="AlphaFoldDB" id="A0AAJ3HTK4"/>
<dbReference type="RefSeq" id="WP_064719686.1">
    <property type="nucleotide sequence ID" value="NZ_LXEV01000021.1"/>
</dbReference>
<keyword evidence="2" id="KW-1185">Reference proteome</keyword>
<proteinExistence type="predicted"/>
<comment type="caution">
    <text evidence="1">The sequence shown here is derived from an EMBL/GenBank/DDBJ whole genome shotgun (WGS) entry which is preliminary data.</text>
</comment>
<name>A0AAJ3HTK4_PROHU</name>
<accession>A0AAJ3HTK4</accession>
<sequence length="680" mass="79374">MTPYLICRFEKQTLSNLIKECFNSKFPDIYKKIQIDYIYRYLTEIKCKSVLLEPVYIDKDYLEDYKQYYVKGFNNKGYKTSRLHFFSSELDHKTIDDYLENGMESEKHNLLQQSYLGFMIIKPLPKTFIGKTCLIPYPSLIKNNDKKCILREYSIDLFGIPLKVKSIAFQEQDMVVAAYATTAIWSSLHALNYCDIRSIPSCSEITINAINHINNSNNSFPNTSLTTKQMLRSIDIEKIKHHLFKANRLKIDEFHEIVKTHIDSKIPLLLRGTIYDITNGNYVRKNDYTVTILGYKERGRSRAIYIHDDRLGPFVRAIYRKKITGDEEWGFIVQEKNDEIHWEEAHEIFIPDILISITPKKVRLSSELAINTCRLIKSIYTKLLEIELDTNSSEKFLPIIKFSVKLKEISEIRNELLCYDFNKSNHKEAINYCKKKRLEFLTQSYACYHWVASFSLNNEDSFDILFDATDIPQGDVVSEIIYKDYYNSKVILDVMKKLASRQDILHSSPLFRENSFIVSFFSFLMTMDYNYTNYLDETYGRLRAPSYLKPEEYLGGKITGNKTSKIYYGRTNKTLKEITADLKNNIENSFMIWAITDEGALVIGEEINNNGHPSLTGFKPARIAGELFIKDEVYYINSKSGRYSRDYSNPNNLLKNAINRFKEIFPDDDLVIEIMEFSGV</sequence>
<evidence type="ECO:0000313" key="2">
    <source>
        <dbReference type="Proteomes" id="UP000078250"/>
    </source>
</evidence>
<evidence type="ECO:0000313" key="1">
    <source>
        <dbReference type="EMBL" id="OAT47178.1"/>
    </source>
</evidence>
<gene>
    <name evidence="1" type="ORF">M997_1705</name>
</gene>
<reference evidence="1 2" key="1">
    <citation type="submission" date="2016-04" db="EMBL/GenBank/DDBJ databases">
        <title>ATOL: Assembling a taxonomically balanced genome-scale reconstruction of the evolutionary history of the Enterobacteriaceae.</title>
        <authorList>
            <person name="Plunkett G.III."/>
            <person name="Neeno-Eckwall E.C."/>
            <person name="Glasner J.D."/>
            <person name="Perna N.T."/>
        </authorList>
    </citation>
    <scope>NUCLEOTIDE SEQUENCE [LARGE SCALE GENOMIC DNA]</scope>
    <source>
        <strain evidence="1 2">ATCC 700826</strain>
    </source>
</reference>
<dbReference type="Proteomes" id="UP000078250">
    <property type="component" value="Unassembled WGS sequence"/>
</dbReference>
<dbReference type="EMBL" id="LXEV01000021">
    <property type="protein sequence ID" value="OAT47178.1"/>
    <property type="molecule type" value="Genomic_DNA"/>
</dbReference>
<protein>
    <submittedName>
        <fullName evidence="1">Uncharacterized protein</fullName>
    </submittedName>
</protein>